<feature type="domain" description="C2" evidence="1">
    <location>
        <begin position="13"/>
        <end position="142"/>
    </location>
</feature>
<dbReference type="GO" id="GO:0010628">
    <property type="term" value="P:positive regulation of gene expression"/>
    <property type="evidence" value="ECO:0007669"/>
    <property type="project" value="TreeGrafter"/>
</dbReference>
<dbReference type="InterPro" id="IPR035892">
    <property type="entry name" value="C2_domain_sf"/>
</dbReference>
<dbReference type="HOGENOM" id="CLU_022666_2_0_1"/>
<dbReference type="EMBL" id="JNVN01001882">
    <property type="protein sequence ID" value="KHJ32683.1"/>
    <property type="molecule type" value="Genomic_DNA"/>
</dbReference>
<dbReference type="OrthoDB" id="73919at2759"/>
<dbReference type="Gene3D" id="2.60.40.150">
    <property type="entry name" value="C2 domain"/>
    <property type="match status" value="1"/>
</dbReference>
<dbReference type="Proteomes" id="UP000030854">
    <property type="component" value="Unassembled WGS sequence"/>
</dbReference>
<evidence type="ECO:0000259" key="1">
    <source>
        <dbReference type="PROSITE" id="PS50004"/>
    </source>
</evidence>
<evidence type="ECO:0000313" key="2">
    <source>
        <dbReference type="EMBL" id="KHJ32683.1"/>
    </source>
</evidence>
<proteinExistence type="predicted"/>
<comment type="caution">
    <text evidence="2">The sequence shown here is derived from an EMBL/GenBank/DDBJ whole genome shotgun (WGS) entry which is preliminary data.</text>
</comment>
<protein>
    <submittedName>
        <fullName evidence="2">Putative c2 domain containing protein</fullName>
    </submittedName>
</protein>
<keyword evidence="3" id="KW-1185">Reference proteome</keyword>
<dbReference type="AlphaFoldDB" id="A0A0B1P324"/>
<dbReference type="SMART" id="SM00239">
    <property type="entry name" value="C2"/>
    <property type="match status" value="1"/>
</dbReference>
<accession>A0A0B1P324</accession>
<dbReference type="SUPFAM" id="SSF49562">
    <property type="entry name" value="C2 domain (Calcium/lipid-binding domain, CaLB)"/>
    <property type="match status" value="1"/>
</dbReference>
<gene>
    <name evidence="2" type="ORF">EV44_g6305</name>
</gene>
<dbReference type="InterPro" id="IPR000008">
    <property type="entry name" value="C2_dom"/>
</dbReference>
<dbReference type="STRING" id="52586.A0A0B1P324"/>
<dbReference type="Pfam" id="PF00168">
    <property type="entry name" value="C2"/>
    <property type="match status" value="1"/>
</dbReference>
<name>A0A0B1P324_UNCNE</name>
<dbReference type="OMA" id="SRYNFQA"/>
<sequence>MASKTNTNIIEIPPAGGYDATPIPSAPDGYTIKFTIHRAENLPRSDLTTKFSDPYVIATLKSDLPRRHDSDPDMEIRTPTIHNSVNPQWETQWIVAGIPSTGFKLKCRIYDEDQADRDDRLGNVTLLVDRVKTGWPGIKYNSFTIKKRVGSKRAYILHGCTAIMDQNINFDGFLFLSAELIGKSEKPYGRMYTIGPAFYFKHYSPLIGLLAGTKVPKDSKNYGKDHIEKYDFQANQLQLEGPVPAELYHRFVEFRPFVKGLFDKTGIRGHILNIVLHHQHRRIYNYSSTTEYGIFKPCSEEASMQFLTMVHFDDGWRTFTYVLTLDGLLRFTETGKEFGIDLLSKHTMHSDVSVYIACSGEFLIRRRHHHSTQESQKTDSRSSDSSRDLKNFTLIIDNDSGTYRPKSDLLPLLKRFLNKNFPGLHIQIKDCMDKDHIEMKKEQRERKKLNGYQVQMVLDSDGEIDSSDEENLVKRYNGGDGKRERIYAALEDPKKAIKEIIEKGL</sequence>
<evidence type="ECO:0000313" key="3">
    <source>
        <dbReference type="Proteomes" id="UP000030854"/>
    </source>
</evidence>
<dbReference type="PANTHER" id="PTHR47800">
    <property type="entry name" value="C2 DOMAIN-CONTAINING PROTEIN"/>
    <property type="match status" value="1"/>
</dbReference>
<dbReference type="PROSITE" id="PS50004">
    <property type="entry name" value="C2"/>
    <property type="match status" value="1"/>
</dbReference>
<organism evidence="2 3">
    <name type="scientific">Uncinula necator</name>
    <name type="common">Grape powdery mildew</name>
    <dbReference type="NCBI Taxonomy" id="52586"/>
    <lineage>
        <taxon>Eukaryota</taxon>
        <taxon>Fungi</taxon>
        <taxon>Dikarya</taxon>
        <taxon>Ascomycota</taxon>
        <taxon>Pezizomycotina</taxon>
        <taxon>Leotiomycetes</taxon>
        <taxon>Erysiphales</taxon>
        <taxon>Erysiphaceae</taxon>
        <taxon>Erysiphe</taxon>
    </lineage>
</organism>
<reference evidence="2 3" key="1">
    <citation type="journal article" date="2014" name="BMC Genomics">
        <title>Adaptive genomic structural variation in the grape powdery mildew pathogen, Erysiphe necator.</title>
        <authorList>
            <person name="Jones L."/>
            <person name="Riaz S."/>
            <person name="Morales-Cruz A."/>
            <person name="Amrine K.C."/>
            <person name="McGuire B."/>
            <person name="Gubler W.D."/>
            <person name="Walker M.A."/>
            <person name="Cantu D."/>
        </authorList>
    </citation>
    <scope>NUCLEOTIDE SEQUENCE [LARGE SCALE GENOMIC DNA]</scope>
    <source>
        <strain evidence="3">c</strain>
    </source>
</reference>
<dbReference type="PANTHER" id="PTHR47800:SF5">
    <property type="entry name" value="FER-1-LIKE PROTEIN 6"/>
    <property type="match status" value="1"/>
</dbReference>